<dbReference type="InterPro" id="IPR041633">
    <property type="entry name" value="Polbeta"/>
</dbReference>
<evidence type="ECO:0000313" key="2">
    <source>
        <dbReference type="EMBL" id="GAI96469.1"/>
    </source>
</evidence>
<dbReference type="Gene3D" id="1.10.10.10">
    <property type="entry name" value="Winged helix-like DNA-binding domain superfamily/Winged helix DNA-binding domain"/>
    <property type="match status" value="1"/>
</dbReference>
<dbReference type="EMBL" id="BARW01018226">
    <property type="protein sequence ID" value="GAI96469.1"/>
    <property type="molecule type" value="Genomic_DNA"/>
</dbReference>
<organism evidence="2">
    <name type="scientific">marine sediment metagenome</name>
    <dbReference type="NCBI Taxonomy" id="412755"/>
    <lineage>
        <taxon>unclassified sequences</taxon>
        <taxon>metagenomes</taxon>
        <taxon>ecological metagenomes</taxon>
    </lineage>
</organism>
<dbReference type="SUPFAM" id="SSF46785">
    <property type="entry name" value="Winged helix' DNA-binding domain"/>
    <property type="match status" value="1"/>
</dbReference>
<name>X1UVV1_9ZZZZ</name>
<dbReference type="CDD" id="cd05403">
    <property type="entry name" value="NT_KNTase_like"/>
    <property type="match status" value="1"/>
</dbReference>
<feature type="domain" description="Polymerase beta nucleotidyltransferase" evidence="1">
    <location>
        <begin position="98"/>
        <end position="177"/>
    </location>
</feature>
<protein>
    <recommendedName>
        <fullName evidence="1">Polymerase beta nucleotidyltransferase domain-containing protein</fullName>
    </recommendedName>
</protein>
<reference evidence="2" key="1">
    <citation type="journal article" date="2014" name="Front. Microbiol.">
        <title>High frequency of phylogenetically diverse reductive dehalogenase-homologous genes in deep subseafloor sedimentary metagenomes.</title>
        <authorList>
            <person name="Kawai M."/>
            <person name="Futagami T."/>
            <person name="Toyoda A."/>
            <person name="Takaki Y."/>
            <person name="Nishi S."/>
            <person name="Hori S."/>
            <person name="Arai W."/>
            <person name="Tsubouchi T."/>
            <person name="Morono Y."/>
            <person name="Uchiyama I."/>
            <person name="Ito T."/>
            <person name="Fujiyama A."/>
            <person name="Inagaki F."/>
            <person name="Takami H."/>
        </authorList>
    </citation>
    <scope>NUCLEOTIDE SEQUENCE</scope>
    <source>
        <strain evidence="2">Expedition CK06-06</strain>
    </source>
</reference>
<evidence type="ECO:0000259" key="1">
    <source>
        <dbReference type="Pfam" id="PF18765"/>
    </source>
</evidence>
<dbReference type="AlphaFoldDB" id="X1UVV1"/>
<comment type="caution">
    <text evidence="2">The sequence shown here is derived from an EMBL/GenBank/DDBJ whole genome shotgun (WGS) entry which is preliminary data.</text>
</comment>
<gene>
    <name evidence="2" type="ORF">S12H4_31256</name>
</gene>
<dbReference type="InterPro" id="IPR036390">
    <property type="entry name" value="WH_DNA-bd_sf"/>
</dbReference>
<dbReference type="PANTHER" id="PTHR33933">
    <property type="entry name" value="NUCLEOTIDYLTRANSFERASE"/>
    <property type="match status" value="1"/>
</dbReference>
<dbReference type="InterPro" id="IPR036388">
    <property type="entry name" value="WH-like_DNA-bd_sf"/>
</dbReference>
<accession>X1UVV1</accession>
<dbReference type="InterPro" id="IPR052548">
    <property type="entry name" value="Type_VII_TA_antitoxin"/>
</dbReference>
<dbReference type="PANTHER" id="PTHR33933:SF1">
    <property type="entry name" value="PROTEIN ADENYLYLTRANSFERASE MNTA-RELATED"/>
    <property type="match status" value="1"/>
</dbReference>
<dbReference type="Gene3D" id="3.30.460.10">
    <property type="entry name" value="Beta Polymerase, domain 2"/>
    <property type="match status" value="1"/>
</dbReference>
<proteinExistence type="predicted"/>
<dbReference type="InterPro" id="IPR043519">
    <property type="entry name" value="NT_sf"/>
</dbReference>
<dbReference type="SUPFAM" id="SSF81301">
    <property type="entry name" value="Nucleotidyltransferase"/>
    <property type="match status" value="1"/>
</dbReference>
<dbReference type="Pfam" id="PF18765">
    <property type="entry name" value="Polbeta"/>
    <property type="match status" value="1"/>
</dbReference>
<sequence>MNNSLISTNAQKVLNFLIQSPGKQFLANEIEKATRISRAGVNFSLRKLAKEKLVLREKKAKIYLYSVDYNNPVIKQLKVLKTTMLLQPLVNKLKELSKKIVLFGSCARGENIASSDIDIFILADSSKAIKEKIEKSKLREKLQPIIRNSTQFVKMEKEESVFIEEIEHGITLWESKDESRI</sequence>